<dbReference type="GO" id="GO:0005777">
    <property type="term" value="C:peroxisome"/>
    <property type="evidence" value="ECO:0007669"/>
    <property type="project" value="UniProtKB-SubCell"/>
</dbReference>
<comment type="catalytic activity">
    <reaction evidence="9">
        <text>(3E,5Z)-octadienoyl-CoA = (2E,4E)-octadienoyl-CoA</text>
        <dbReference type="Rhea" id="RHEA:45244"/>
        <dbReference type="ChEBI" id="CHEBI:62243"/>
        <dbReference type="ChEBI" id="CHEBI:85108"/>
    </reaction>
</comment>
<dbReference type="OMA" id="CAGLDMG"/>
<evidence type="ECO:0000313" key="13">
    <source>
        <dbReference type="EMBL" id="KOF82091.1"/>
    </source>
</evidence>
<dbReference type="UniPathway" id="UPA00659"/>
<keyword evidence="8" id="KW-0413">Isomerase</keyword>
<dbReference type="InterPro" id="IPR045002">
    <property type="entry name" value="Ech1-like"/>
</dbReference>
<evidence type="ECO:0000256" key="7">
    <source>
        <dbReference type="ARBA" id="ARBA00023140"/>
    </source>
</evidence>
<dbReference type="FunFam" id="3.90.226.10:FF:000024">
    <property type="entry name" value="Delta3,5-delta2,4-dienoyl-CoA isomerase"/>
    <property type="match status" value="1"/>
</dbReference>
<evidence type="ECO:0000256" key="2">
    <source>
        <dbReference type="ARBA" id="ARBA00005005"/>
    </source>
</evidence>
<accession>A0A0L8GYG4</accession>
<comment type="pathway">
    <text evidence="2">Lipid metabolism; fatty acid beta-oxidation.</text>
</comment>
<dbReference type="InterPro" id="IPR001753">
    <property type="entry name" value="Enoyl-CoA_hydra/iso"/>
</dbReference>
<reference evidence="13" key="1">
    <citation type="submission" date="2015-07" db="EMBL/GenBank/DDBJ databases">
        <title>MeaNS - Measles Nucleotide Surveillance Program.</title>
        <authorList>
            <person name="Tran T."/>
            <person name="Druce J."/>
        </authorList>
    </citation>
    <scope>NUCLEOTIDE SEQUENCE</scope>
    <source>
        <strain evidence="13">UCB-OBI-ISO-001</strain>
        <tissue evidence="13">Gonad</tissue>
    </source>
</reference>
<comment type="function">
    <text evidence="11">Isomerization of 3-trans,5-cis-dienoyl-CoA to 2-trans,4-trans-dienoyl-CoA.</text>
</comment>
<evidence type="ECO:0000256" key="5">
    <source>
        <dbReference type="ARBA" id="ARBA00022990"/>
    </source>
</evidence>
<dbReference type="PANTHER" id="PTHR43149:SF1">
    <property type="entry name" value="DELTA(3,5)-DELTA(2,4)-DIENOYL-COA ISOMERASE, MITOCHONDRIAL"/>
    <property type="match status" value="1"/>
</dbReference>
<dbReference type="AlphaFoldDB" id="A0A0L8GYG4"/>
<comment type="catalytic activity">
    <reaction evidence="10">
        <text>(3E,5Z,8Z,11Z,14Z)-eicosapentaenoyl-CoA = (2E,4E,8Z,11Z,14Z)-eicosapentaenoyl-CoA</text>
        <dbReference type="Rhea" id="RHEA:45224"/>
        <dbReference type="ChEBI" id="CHEBI:85090"/>
        <dbReference type="ChEBI" id="CHEBI:85091"/>
    </reaction>
</comment>
<evidence type="ECO:0000256" key="12">
    <source>
        <dbReference type="ARBA" id="ARBA00071021"/>
    </source>
</evidence>
<dbReference type="STRING" id="37653.A0A0L8GYG4"/>
<evidence type="ECO:0000256" key="1">
    <source>
        <dbReference type="ARBA" id="ARBA00004275"/>
    </source>
</evidence>
<keyword evidence="5" id="KW-0007">Acetylation</keyword>
<comment type="subcellular location">
    <subcellularLocation>
        <location evidence="1">Peroxisome</location>
    </subcellularLocation>
</comment>
<protein>
    <recommendedName>
        <fullName evidence="12">Delta(3,5)-Delta(2,4)-dienoyl-CoA isomerase, mitochondrial</fullName>
    </recommendedName>
</protein>
<dbReference type="PANTHER" id="PTHR43149">
    <property type="entry name" value="ENOYL-COA HYDRATASE"/>
    <property type="match status" value="1"/>
</dbReference>
<evidence type="ECO:0000256" key="10">
    <source>
        <dbReference type="ARBA" id="ARBA00052809"/>
    </source>
</evidence>
<organism evidence="13">
    <name type="scientific">Octopus bimaculoides</name>
    <name type="common">California two-spotted octopus</name>
    <dbReference type="NCBI Taxonomy" id="37653"/>
    <lineage>
        <taxon>Eukaryota</taxon>
        <taxon>Metazoa</taxon>
        <taxon>Spiralia</taxon>
        <taxon>Lophotrochozoa</taxon>
        <taxon>Mollusca</taxon>
        <taxon>Cephalopoda</taxon>
        <taxon>Coleoidea</taxon>
        <taxon>Octopodiformes</taxon>
        <taxon>Octopoda</taxon>
        <taxon>Incirrata</taxon>
        <taxon>Octopodidae</taxon>
        <taxon>Octopus</taxon>
    </lineage>
</organism>
<dbReference type="SUPFAM" id="SSF52096">
    <property type="entry name" value="ClpP/crotonase"/>
    <property type="match status" value="1"/>
</dbReference>
<dbReference type="EMBL" id="KQ419887">
    <property type="protein sequence ID" value="KOF82091.1"/>
    <property type="molecule type" value="Genomic_DNA"/>
</dbReference>
<dbReference type="Gene3D" id="3.90.226.10">
    <property type="entry name" value="2-enoyl-CoA Hydratase, Chain A, domain 1"/>
    <property type="match status" value="1"/>
</dbReference>
<evidence type="ECO:0000256" key="11">
    <source>
        <dbReference type="ARBA" id="ARBA00055786"/>
    </source>
</evidence>
<keyword evidence="6" id="KW-0443">Lipid metabolism</keyword>
<dbReference type="GO" id="GO:0006635">
    <property type="term" value="P:fatty acid beta-oxidation"/>
    <property type="evidence" value="ECO:0007669"/>
    <property type="project" value="UniProtKB-UniPathway"/>
</dbReference>
<dbReference type="OrthoDB" id="14970at2759"/>
<keyword evidence="7" id="KW-0576">Peroxisome</keyword>
<dbReference type="CDD" id="cd06558">
    <property type="entry name" value="crotonase-like"/>
    <property type="match status" value="1"/>
</dbReference>
<dbReference type="GO" id="GO:0051750">
    <property type="term" value="F:delta(3,5)-delta(2,4)-dienoyl-CoA isomerase activity"/>
    <property type="evidence" value="ECO:0007669"/>
    <property type="project" value="TreeGrafter"/>
</dbReference>
<sequence length="300" mass="33311">MMGSIARLSFTTRLLGTKSGLYRTMTMAATDYQYENLKITKPSEWVFHVEFNRPDKRNAINRALSEDIVSSFKKLSYDPDCRVVVLSGAGRTFTSGIDFASLAEVHQETGDMEVSRRAFALHKAIKDFQETCSSFEKCLKPVISAVHGACIGFGVDLITACDMRYCTKDAWFQVKEVDFGLAADVGTLQRLPRIIGNQSLVRELAYTARSITSDEAHDAGLVSRVFDDKEQLMKAVLDTASVIARKSPVAIQTTKKNLLYSQDHSVQDGLDNIAALNQVMLQSEDLMKSIAEKSPIFSKL</sequence>
<comment type="similarity">
    <text evidence="3">Belongs to the enoyl-CoA hydratase/isomerase family.</text>
</comment>
<evidence type="ECO:0000256" key="9">
    <source>
        <dbReference type="ARBA" id="ARBA00051408"/>
    </source>
</evidence>
<dbReference type="Pfam" id="PF00378">
    <property type="entry name" value="ECH_1"/>
    <property type="match status" value="1"/>
</dbReference>
<gene>
    <name evidence="13" type="ORF">OCBIM_22025723mg</name>
</gene>
<keyword evidence="4" id="KW-0276">Fatty acid metabolism</keyword>
<dbReference type="FunFam" id="1.10.12.10:FF:000004">
    <property type="entry name" value="Delta3,5-delta2,4-dienoyl-CoA isomerase"/>
    <property type="match status" value="1"/>
</dbReference>
<evidence type="ECO:0000256" key="3">
    <source>
        <dbReference type="ARBA" id="ARBA00005254"/>
    </source>
</evidence>
<evidence type="ECO:0000256" key="8">
    <source>
        <dbReference type="ARBA" id="ARBA00023235"/>
    </source>
</evidence>
<dbReference type="KEGG" id="obi:106873915"/>
<dbReference type="Gene3D" id="1.10.12.10">
    <property type="entry name" value="Lyase 2-enoyl-coa Hydratase, Chain A, domain 2"/>
    <property type="match status" value="1"/>
</dbReference>
<evidence type="ECO:0000256" key="6">
    <source>
        <dbReference type="ARBA" id="ARBA00023098"/>
    </source>
</evidence>
<dbReference type="GO" id="GO:0005739">
    <property type="term" value="C:mitochondrion"/>
    <property type="evidence" value="ECO:0007669"/>
    <property type="project" value="TreeGrafter"/>
</dbReference>
<proteinExistence type="inferred from homology"/>
<dbReference type="InterPro" id="IPR014748">
    <property type="entry name" value="Enoyl-CoA_hydra_C"/>
</dbReference>
<dbReference type="InterPro" id="IPR029045">
    <property type="entry name" value="ClpP/crotonase-like_dom_sf"/>
</dbReference>
<evidence type="ECO:0000256" key="4">
    <source>
        <dbReference type="ARBA" id="ARBA00022832"/>
    </source>
</evidence>
<name>A0A0L8GYG4_OCTBM</name>